<feature type="transmembrane region" description="Helical" evidence="8">
    <location>
        <begin position="17"/>
        <end position="35"/>
    </location>
</feature>
<dbReference type="GO" id="GO:0016705">
    <property type="term" value="F:oxidoreductase activity, acting on paired donors, with incorporation or reduction of molecular oxygen"/>
    <property type="evidence" value="ECO:0007669"/>
    <property type="project" value="InterPro"/>
</dbReference>
<keyword evidence="5 6" id="KW-0408">Iron</keyword>
<evidence type="ECO:0000313" key="9">
    <source>
        <dbReference type="EMBL" id="KAK5053854.1"/>
    </source>
</evidence>
<dbReference type="InterPro" id="IPR001128">
    <property type="entry name" value="Cyt_P450"/>
</dbReference>
<evidence type="ECO:0000256" key="6">
    <source>
        <dbReference type="PIRSR" id="PIRSR602401-1"/>
    </source>
</evidence>
<evidence type="ECO:0000256" key="1">
    <source>
        <dbReference type="ARBA" id="ARBA00001971"/>
    </source>
</evidence>
<dbReference type="PRINTS" id="PR00385">
    <property type="entry name" value="P450"/>
</dbReference>
<dbReference type="AlphaFoldDB" id="A0AAV9NFF0"/>
<feature type="binding site" description="axial binding residue" evidence="6">
    <location>
        <position position="447"/>
    </location>
    <ligand>
        <name>heme</name>
        <dbReference type="ChEBI" id="CHEBI:30413"/>
    </ligand>
    <ligandPart>
        <name>Fe</name>
        <dbReference type="ChEBI" id="CHEBI:18248"/>
    </ligandPart>
</feature>
<evidence type="ECO:0000256" key="7">
    <source>
        <dbReference type="RuleBase" id="RU000461"/>
    </source>
</evidence>
<dbReference type="PROSITE" id="PS00086">
    <property type="entry name" value="CYTOCHROME_P450"/>
    <property type="match status" value="1"/>
</dbReference>
<dbReference type="RefSeq" id="XP_064706979.1">
    <property type="nucleotide sequence ID" value="XM_064845434.1"/>
</dbReference>
<evidence type="ECO:0008006" key="11">
    <source>
        <dbReference type="Google" id="ProtNLM"/>
    </source>
</evidence>
<name>A0AAV9NFF0_9EURO</name>
<dbReference type="InterPro" id="IPR036396">
    <property type="entry name" value="Cyt_P450_sf"/>
</dbReference>
<dbReference type="GO" id="GO:0005506">
    <property type="term" value="F:iron ion binding"/>
    <property type="evidence" value="ECO:0007669"/>
    <property type="project" value="InterPro"/>
</dbReference>
<dbReference type="Gene3D" id="1.10.630.10">
    <property type="entry name" value="Cytochrome P450"/>
    <property type="match status" value="1"/>
</dbReference>
<keyword evidence="8" id="KW-0472">Membrane</keyword>
<dbReference type="PANTHER" id="PTHR24305">
    <property type="entry name" value="CYTOCHROME P450"/>
    <property type="match status" value="1"/>
</dbReference>
<dbReference type="InterPro" id="IPR017972">
    <property type="entry name" value="Cyt_P450_CS"/>
</dbReference>
<dbReference type="GeneID" id="89970032"/>
<gene>
    <name evidence="9" type="ORF">LTR84_001816</name>
</gene>
<comment type="caution">
    <text evidence="9">The sequence shown here is derived from an EMBL/GenBank/DDBJ whole genome shotgun (WGS) entry which is preliminary data.</text>
</comment>
<keyword evidence="10" id="KW-1185">Reference proteome</keyword>
<comment type="cofactor">
    <cofactor evidence="1 6">
        <name>heme</name>
        <dbReference type="ChEBI" id="CHEBI:30413"/>
    </cofactor>
</comment>
<evidence type="ECO:0000256" key="8">
    <source>
        <dbReference type="SAM" id="Phobius"/>
    </source>
</evidence>
<dbReference type="Pfam" id="PF00067">
    <property type="entry name" value="p450"/>
    <property type="match status" value="1"/>
</dbReference>
<keyword evidence="8" id="KW-1133">Transmembrane helix</keyword>
<keyword evidence="4 7" id="KW-0560">Oxidoreductase</keyword>
<dbReference type="PRINTS" id="PR00463">
    <property type="entry name" value="EP450I"/>
</dbReference>
<dbReference type="Proteomes" id="UP001358417">
    <property type="component" value="Unassembled WGS sequence"/>
</dbReference>
<protein>
    <recommendedName>
        <fullName evidence="11">Cytochrome P450</fullName>
    </recommendedName>
</protein>
<evidence type="ECO:0000256" key="4">
    <source>
        <dbReference type="ARBA" id="ARBA00023002"/>
    </source>
</evidence>
<sequence>MNSIHATLFDFIHSGHLALLSLSIIAIVWFGRYIYGIARDPLKKVPGPFINRCVNWKLKFATISGRRMYYVHELHERYGPYVRLSPTEVTVSDPEGFIQIHKVSSGFTKANWYNELVNLERSTLFTMVDAKDHGARRRLMARAFSKTYLRQHWEGVVREKVRLCITKLLEESNGVGKANILKWWTLMTTDVATHLMFGESFHMIEQGKKDEYIRILEIALMGGGIGAELPLVRAIGKHLPFEPFKTLFGGNKYIMEKAQTAVNNAYAADGEKNLFAHIIHEAGKGEQLDEIDVKLEAGALIVAGSDTTAVTLTYLVWCVLSSPELSASLCAELKGLPVDYSDRDLEDLPVLSAVIEETLRLYGAAPGGIPRQKPNGPEYLGGYLIPAGTTVTTQAYSLHRNARIFPDPLAFDHTRWLPTEGFTRENLPEPELAKSIFSPFGAGARACLGIHLARTELRLGAAEFFLRCPNAKLAPTTTPQSMEMENHFLIAPKSHKCEIIC</sequence>
<evidence type="ECO:0000256" key="5">
    <source>
        <dbReference type="ARBA" id="ARBA00023004"/>
    </source>
</evidence>
<reference evidence="9 10" key="1">
    <citation type="submission" date="2023-08" db="EMBL/GenBank/DDBJ databases">
        <title>Black Yeasts Isolated from many extreme environments.</title>
        <authorList>
            <person name="Coleine C."/>
            <person name="Stajich J.E."/>
            <person name="Selbmann L."/>
        </authorList>
    </citation>
    <scope>NUCLEOTIDE SEQUENCE [LARGE SCALE GENOMIC DNA]</scope>
    <source>
        <strain evidence="9 10">CCFEE 5792</strain>
    </source>
</reference>
<keyword evidence="7" id="KW-0503">Monooxygenase</keyword>
<dbReference type="InterPro" id="IPR002401">
    <property type="entry name" value="Cyt_P450_E_grp-I"/>
</dbReference>
<dbReference type="GO" id="GO:0004497">
    <property type="term" value="F:monooxygenase activity"/>
    <property type="evidence" value="ECO:0007669"/>
    <property type="project" value="UniProtKB-KW"/>
</dbReference>
<dbReference type="InterPro" id="IPR050121">
    <property type="entry name" value="Cytochrome_P450_monoxygenase"/>
</dbReference>
<keyword evidence="8" id="KW-0812">Transmembrane</keyword>
<evidence type="ECO:0000256" key="3">
    <source>
        <dbReference type="ARBA" id="ARBA00022723"/>
    </source>
</evidence>
<proteinExistence type="inferred from homology"/>
<keyword evidence="6 7" id="KW-0349">Heme</keyword>
<dbReference type="SUPFAM" id="SSF48264">
    <property type="entry name" value="Cytochrome P450"/>
    <property type="match status" value="1"/>
</dbReference>
<accession>A0AAV9NFF0</accession>
<evidence type="ECO:0000256" key="2">
    <source>
        <dbReference type="ARBA" id="ARBA00010617"/>
    </source>
</evidence>
<dbReference type="GO" id="GO:0020037">
    <property type="term" value="F:heme binding"/>
    <property type="evidence" value="ECO:0007669"/>
    <property type="project" value="InterPro"/>
</dbReference>
<evidence type="ECO:0000313" key="10">
    <source>
        <dbReference type="Proteomes" id="UP001358417"/>
    </source>
</evidence>
<dbReference type="CDD" id="cd11059">
    <property type="entry name" value="CYP_fungal"/>
    <property type="match status" value="1"/>
</dbReference>
<comment type="similarity">
    <text evidence="2 7">Belongs to the cytochrome P450 family.</text>
</comment>
<dbReference type="EMBL" id="JAVRRD010000011">
    <property type="protein sequence ID" value="KAK5053854.1"/>
    <property type="molecule type" value="Genomic_DNA"/>
</dbReference>
<keyword evidence="3 6" id="KW-0479">Metal-binding</keyword>
<organism evidence="9 10">
    <name type="scientific">Exophiala bonariae</name>
    <dbReference type="NCBI Taxonomy" id="1690606"/>
    <lineage>
        <taxon>Eukaryota</taxon>
        <taxon>Fungi</taxon>
        <taxon>Dikarya</taxon>
        <taxon>Ascomycota</taxon>
        <taxon>Pezizomycotina</taxon>
        <taxon>Eurotiomycetes</taxon>
        <taxon>Chaetothyriomycetidae</taxon>
        <taxon>Chaetothyriales</taxon>
        <taxon>Herpotrichiellaceae</taxon>
        <taxon>Exophiala</taxon>
    </lineage>
</organism>
<dbReference type="PANTHER" id="PTHR24305:SF96">
    <property type="entry name" value="CYTOCHROME P450 MONOOXYGENASE STCB-RELATED"/>
    <property type="match status" value="1"/>
</dbReference>